<dbReference type="SUPFAM" id="SSF48334">
    <property type="entry name" value="DNA repair protein MutS, domain III"/>
    <property type="match status" value="1"/>
</dbReference>
<dbReference type="PANTHER" id="PTHR11361">
    <property type="entry name" value="DNA MISMATCH REPAIR PROTEIN MUTS FAMILY MEMBER"/>
    <property type="match status" value="1"/>
</dbReference>
<dbReference type="GO" id="GO:0005524">
    <property type="term" value="F:ATP binding"/>
    <property type="evidence" value="ECO:0007669"/>
    <property type="project" value="UniProtKB-KW"/>
</dbReference>
<keyword evidence="5" id="KW-0540">Nuclease</keyword>
<keyword evidence="5" id="KW-0378">Hydrolase</keyword>
<dbReference type="GO" id="GO:0004519">
    <property type="term" value="F:endonuclease activity"/>
    <property type="evidence" value="ECO:0007669"/>
    <property type="project" value="UniProtKB-KW"/>
</dbReference>
<name>A0A399SJV1_9BACT</name>
<dbReference type="InterPro" id="IPR027417">
    <property type="entry name" value="P-loop_NTPase"/>
</dbReference>
<reference evidence="5 6" key="1">
    <citation type="submission" date="2018-08" db="EMBL/GenBank/DDBJ databases">
        <title>Pallidiluteibacterium maritimus gen. nov., sp. nov., isolated from coastal sediment.</title>
        <authorList>
            <person name="Zhou L.Y."/>
        </authorList>
    </citation>
    <scope>NUCLEOTIDE SEQUENCE [LARGE SCALE GENOMIC DNA]</scope>
    <source>
        <strain evidence="5 6">XSD2</strain>
    </source>
</reference>
<sequence>VPVKQEYRQAFGGIVHDQSASGATLFIEPQAVVTTNNEIQEARLKERAEIERILAELSAIVGSVGEALRANLDALAELDFIMAKALYGHALRAVAPLLNDERRIILKEARHPFIPDEAVVPITVSLGGEFTSLVITGPNTGGKTVTLKTIGLLQLMAQSGLYVPAADETELGV</sequence>
<organism evidence="5 6">
    <name type="scientific">Maribellus luteus</name>
    <dbReference type="NCBI Taxonomy" id="2305463"/>
    <lineage>
        <taxon>Bacteria</taxon>
        <taxon>Pseudomonadati</taxon>
        <taxon>Bacteroidota</taxon>
        <taxon>Bacteroidia</taxon>
        <taxon>Marinilabiliales</taxon>
        <taxon>Prolixibacteraceae</taxon>
        <taxon>Maribellus</taxon>
    </lineage>
</organism>
<evidence type="ECO:0000259" key="4">
    <source>
        <dbReference type="Pfam" id="PF00488"/>
    </source>
</evidence>
<dbReference type="SUPFAM" id="SSF52540">
    <property type="entry name" value="P-loop containing nucleoside triphosphate hydrolases"/>
    <property type="match status" value="1"/>
</dbReference>
<accession>A0A399SJV1</accession>
<keyword evidence="6" id="KW-1185">Reference proteome</keyword>
<dbReference type="GO" id="GO:0006298">
    <property type="term" value="P:mismatch repair"/>
    <property type="evidence" value="ECO:0007669"/>
    <property type="project" value="InterPro"/>
</dbReference>
<evidence type="ECO:0000313" key="6">
    <source>
        <dbReference type="Proteomes" id="UP000265926"/>
    </source>
</evidence>
<dbReference type="Proteomes" id="UP000265926">
    <property type="component" value="Unassembled WGS sequence"/>
</dbReference>
<dbReference type="InterPro" id="IPR036187">
    <property type="entry name" value="DNA_mismatch_repair_MutS_sf"/>
</dbReference>
<dbReference type="InterPro" id="IPR045076">
    <property type="entry name" value="MutS"/>
</dbReference>
<evidence type="ECO:0000256" key="1">
    <source>
        <dbReference type="ARBA" id="ARBA00022741"/>
    </source>
</evidence>
<evidence type="ECO:0000256" key="3">
    <source>
        <dbReference type="ARBA" id="ARBA00023125"/>
    </source>
</evidence>
<dbReference type="Gene3D" id="3.40.50.300">
    <property type="entry name" value="P-loop containing nucleotide triphosphate hydrolases"/>
    <property type="match status" value="1"/>
</dbReference>
<keyword evidence="2" id="KW-0067">ATP-binding</keyword>
<keyword evidence="1" id="KW-0547">Nucleotide-binding</keyword>
<comment type="caution">
    <text evidence="5">The sequence shown here is derived from an EMBL/GenBank/DDBJ whole genome shotgun (WGS) entry which is preliminary data.</text>
</comment>
<evidence type="ECO:0000313" key="5">
    <source>
        <dbReference type="EMBL" id="RIJ43508.1"/>
    </source>
</evidence>
<proteinExistence type="predicted"/>
<dbReference type="EMBL" id="QWGR01000279">
    <property type="protein sequence ID" value="RIJ43508.1"/>
    <property type="molecule type" value="Genomic_DNA"/>
</dbReference>
<feature type="non-terminal residue" evidence="5">
    <location>
        <position position="1"/>
    </location>
</feature>
<evidence type="ECO:0000256" key="2">
    <source>
        <dbReference type="ARBA" id="ARBA00022840"/>
    </source>
</evidence>
<feature type="non-terminal residue" evidence="5">
    <location>
        <position position="173"/>
    </location>
</feature>
<dbReference type="AlphaFoldDB" id="A0A399SJV1"/>
<dbReference type="GO" id="GO:0140664">
    <property type="term" value="F:ATP-dependent DNA damage sensor activity"/>
    <property type="evidence" value="ECO:0007669"/>
    <property type="project" value="InterPro"/>
</dbReference>
<dbReference type="InterPro" id="IPR000432">
    <property type="entry name" value="DNA_mismatch_repair_MutS_C"/>
</dbReference>
<keyword evidence="3" id="KW-0238">DNA-binding</keyword>
<dbReference type="PANTHER" id="PTHR11361:SF14">
    <property type="entry name" value="DNA MISMATCH REPAIR PROTEIN MUTS, TYPE 2"/>
    <property type="match status" value="1"/>
</dbReference>
<dbReference type="GO" id="GO:0030983">
    <property type="term" value="F:mismatched DNA binding"/>
    <property type="evidence" value="ECO:0007669"/>
    <property type="project" value="InterPro"/>
</dbReference>
<dbReference type="Pfam" id="PF00488">
    <property type="entry name" value="MutS_V"/>
    <property type="match status" value="1"/>
</dbReference>
<keyword evidence="5" id="KW-0255">Endonuclease</keyword>
<feature type="domain" description="DNA mismatch repair proteins mutS family" evidence="4">
    <location>
        <begin position="133"/>
        <end position="167"/>
    </location>
</feature>
<gene>
    <name evidence="5" type="ORF">D1614_25065</name>
</gene>
<protein>
    <submittedName>
        <fullName evidence="5">Endonuclease MutS2</fullName>
    </submittedName>
</protein>